<dbReference type="Pfam" id="PF18861">
    <property type="entry name" value="PTP_tm"/>
    <property type="match status" value="1"/>
</dbReference>
<dbReference type="OrthoDB" id="10495066at2759"/>
<dbReference type="AlphaFoldDB" id="A0A2G9RJ96"/>
<dbReference type="EMBL" id="KV940693">
    <property type="protein sequence ID" value="PIO27321.1"/>
    <property type="molecule type" value="Genomic_DNA"/>
</dbReference>
<feature type="domain" description="PTPRJ transmembrane" evidence="1">
    <location>
        <begin position="3"/>
        <end position="95"/>
    </location>
</feature>
<evidence type="ECO:0000259" key="1">
    <source>
        <dbReference type="Pfam" id="PF18861"/>
    </source>
</evidence>
<evidence type="ECO:0000313" key="2">
    <source>
        <dbReference type="EMBL" id="PIO27321.1"/>
    </source>
</evidence>
<organism evidence="2 3">
    <name type="scientific">Aquarana catesbeiana</name>
    <name type="common">American bullfrog</name>
    <name type="synonym">Rana catesbeiana</name>
    <dbReference type="NCBI Taxonomy" id="8400"/>
    <lineage>
        <taxon>Eukaryota</taxon>
        <taxon>Metazoa</taxon>
        <taxon>Chordata</taxon>
        <taxon>Craniata</taxon>
        <taxon>Vertebrata</taxon>
        <taxon>Euteleostomi</taxon>
        <taxon>Amphibia</taxon>
        <taxon>Batrachia</taxon>
        <taxon>Anura</taxon>
        <taxon>Neobatrachia</taxon>
        <taxon>Ranoidea</taxon>
        <taxon>Ranidae</taxon>
        <taxon>Aquarana</taxon>
    </lineage>
</organism>
<keyword evidence="3" id="KW-1185">Reference proteome</keyword>
<reference evidence="3" key="1">
    <citation type="journal article" date="2017" name="Nat. Commun.">
        <title>The North American bullfrog draft genome provides insight into hormonal regulation of long noncoding RNA.</title>
        <authorList>
            <person name="Hammond S.A."/>
            <person name="Warren R.L."/>
            <person name="Vandervalk B.P."/>
            <person name="Kucuk E."/>
            <person name="Khan H."/>
            <person name="Gibb E.A."/>
            <person name="Pandoh P."/>
            <person name="Kirk H."/>
            <person name="Zhao Y."/>
            <person name="Jones M."/>
            <person name="Mungall A.J."/>
            <person name="Coope R."/>
            <person name="Pleasance S."/>
            <person name="Moore R.A."/>
            <person name="Holt R.A."/>
            <person name="Round J.M."/>
            <person name="Ohora S."/>
            <person name="Walle B.V."/>
            <person name="Veldhoen N."/>
            <person name="Helbing C.C."/>
            <person name="Birol I."/>
        </authorList>
    </citation>
    <scope>NUCLEOTIDE SEQUENCE [LARGE SCALE GENOMIC DNA]</scope>
</reference>
<protein>
    <recommendedName>
        <fullName evidence="1">PTPRJ transmembrane domain-containing protein</fullName>
    </recommendedName>
</protein>
<dbReference type="Proteomes" id="UP000228934">
    <property type="component" value="Unassembled WGS sequence"/>
</dbReference>
<sequence length="95" mass="10599">MNITFQSLDTSFGLTEAYAIIMTTDFSDNKPTKGSLAKTYNDFKKGLTRTYVTSVIEQQNIQKADELNKMNVYVGDGTVSRGYTNGPLDPALNYR</sequence>
<evidence type="ECO:0000313" key="3">
    <source>
        <dbReference type="Proteomes" id="UP000228934"/>
    </source>
</evidence>
<gene>
    <name evidence="2" type="ORF">AB205_0128150</name>
</gene>
<dbReference type="InterPro" id="IPR041201">
    <property type="entry name" value="PTPRJ_TM"/>
</dbReference>
<proteinExistence type="predicted"/>
<accession>A0A2G9RJ96</accession>
<name>A0A2G9RJ96_AQUCT</name>